<proteinExistence type="predicted"/>
<name>A0A6G9YK82_9NOCA</name>
<dbReference type="Pfam" id="PF01593">
    <property type="entry name" value="Amino_oxidase"/>
    <property type="match status" value="1"/>
</dbReference>
<keyword evidence="1" id="KW-0812">Transmembrane</keyword>
<sequence length="531" mass="58046">METVHPTESAHPNVVVIGAGIGGTALTLLLAHAGLRVTLLEKNNYLGGFCAGYEKQGFQIDFSTHLFTRGPKGPLGEVLRRTGHDGAIDFRSTHNLFELFYRASDGTVRSIPYPSQLHRLPVMGWKCMRALNLTPTDTVQACRLFTDITLMSPAKAATWNHRPLDEYISQFTRNPRSKALLFYIFTLAFVLPSWEMSAGEAIYCAQRALRDSSISYPAGGAKAIPLTYCRLARQLGAEIRTRAEVQRILVADNKVHGVQLADGSRVDADIVVSTSSLRSTALHLIEPGVLPSAYTDAAAKNKQSMSAVEVNVALKRRLVDSGCLIGAIGPGIALNTFDDNTERELVRELDNGRTPEIVFYYAPVPTNFDPSLAPPGHQLITACTHTPTTDIAWQNPPAEWEDALLRTLRTIIPGLDEEILFVDRTTSSWFEHWSGKEYGPLISTAQTPEQVGAKRPSITTPVDGLYIAGDAAGGRGVGTELAADSAMEAAETIIHSLDRALPRQWMTDRHALPPLRKTIELALRPTPVVHT</sequence>
<keyword evidence="4" id="KW-1185">Reference proteome</keyword>
<feature type="domain" description="Amine oxidase" evidence="2">
    <location>
        <begin position="28"/>
        <end position="494"/>
    </location>
</feature>
<keyword evidence="1" id="KW-1133">Transmembrane helix</keyword>
<dbReference type="PANTHER" id="PTHR43734:SF1">
    <property type="entry name" value="PHYTOENE DESATURASE"/>
    <property type="match status" value="1"/>
</dbReference>
<dbReference type="Gene3D" id="3.50.50.60">
    <property type="entry name" value="FAD/NAD(P)-binding domain"/>
    <property type="match status" value="1"/>
</dbReference>
<dbReference type="EMBL" id="CP046172">
    <property type="protein sequence ID" value="QIS13598.1"/>
    <property type="molecule type" value="Genomic_DNA"/>
</dbReference>
<evidence type="ECO:0000259" key="2">
    <source>
        <dbReference type="Pfam" id="PF01593"/>
    </source>
</evidence>
<dbReference type="GO" id="GO:0016491">
    <property type="term" value="F:oxidoreductase activity"/>
    <property type="evidence" value="ECO:0007669"/>
    <property type="project" value="InterPro"/>
</dbReference>
<dbReference type="InterPro" id="IPR002937">
    <property type="entry name" value="Amino_oxidase"/>
</dbReference>
<organism evidence="3 4">
    <name type="scientific">Nocardia arthritidis</name>
    <dbReference type="NCBI Taxonomy" id="228602"/>
    <lineage>
        <taxon>Bacteria</taxon>
        <taxon>Bacillati</taxon>
        <taxon>Actinomycetota</taxon>
        <taxon>Actinomycetes</taxon>
        <taxon>Mycobacteriales</taxon>
        <taxon>Nocardiaceae</taxon>
        <taxon>Nocardia</taxon>
    </lineage>
</organism>
<reference evidence="3 4" key="1">
    <citation type="journal article" date="2019" name="ACS Chem. Biol.">
        <title>Identification and Mobilization of a Cryptic Antibiotic Biosynthesis Gene Locus from a Human-Pathogenic Nocardia Isolate.</title>
        <authorList>
            <person name="Herisse M."/>
            <person name="Ishida K."/>
            <person name="Porter J.L."/>
            <person name="Howden B."/>
            <person name="Hertweck C."/>
            <person name="Stinear T.P."/>
            <person name="Pidot S.J."/>
        </authorList>
    </citation>
    <scope>NUCLEOTIDE SEQUENCE [LARGE SCALE GENOMIC DNA]</scope>
    <source>
        <strain evidence="3 4">AUSMDU00012717</strain>
    </source>
</reference>
<gene>
    <name evidence="3" type="ORF">F5544_28735</name>
</gene>
<dbReference type="KEGG" id="nah:F5544_28735"/>
<dbReference type="RefSeq" id="WP_167476114.1">
    <property type="nucleotide sequence ID" value="NZ_CP046172.1"/>
</dbReference>
<dbReference type="SUPFAM" id="SSF51905">
    <property type="entry name" value="FAD/NAD(P)-binding domain"/>
    <property type="match status" value="1"/>
</dbReference>
<feature type="transmembrane region" description="Helical" evidence="1">
    <location>
        <begin position="14"/>
        <end position="35"/>
    </location>
</feature>
<dbReference type="PANTHER" id="PTHR43734">
    <property type="entry name" value="PHYTOENE DESATURASE"/>
    <property type="match status" value="1"/>
</dbReference>
<dbReference type="Gene3D" id="3.90.660.50">
    <property type="match status" value="1"/>
</dbReference>
<accession>A0A6G9YK82</accession>
<protein>
    <submittedName>
        <fullName evidence="3">NAD(P)-binding protein</fullName>
    </submittedName>
</protein>
<evidence type="ECO:0000313" key="3">
    <source>
        <dbReference type="EMBL" id="QIS13598.1"/>
    </source>
</evidence>
<dbReference type="InterPro" id="IPR036188">
    <property type="entry name" value="FAD/NAD-bd_sf"/>
</dbReference>
<evidence type="ECO:0000256" key="1">
    <source>
        <dbReference type="SAM" id="Phobius"/>
    </source>
</evidence>
<evidence type="ECO:0000313" key="4">
    <source>
        <dbReference type="Proteomes" id="UP000503540"/>
    </source>
</evidence>
<dbReference type="Proteomes" id="UP000503540">
    <property type="component" value="Chromosome"/>
</dbReference>
<keyword evidence="1" id="KW-0472">Membrane</keyword>
<dbReference type="AlphaFoldDB" id="A0A6G9YK82"/>